<dbReference type="PROSITE" id="PS00107">
    <property type="entry name" value="PROTEIN_KINASE_ATP"/>
    <property type="match status" value="1"/>
</dbReference>
<keyword evidence="8 14" id="KW-0067">ATP-binding</keyword>
<evidence type="ECO:0000256" key="2">
    <source>
        <dbReference type="ARBA" id="ARBA00012513"/>
    </source>
</evidence>
<dbReference type="InterPro" id="IPR045269">
    <property type="entry name" value="Atg1-like"/>
</dbReference>
<name>A0ABP0B1L8_9PEZI</name>
<dbReference type="Gene3D" id="1.10.510.10">
    <property type="entry name" value="Transferase(Phosphotransferase) domain 1"/>
    <property type="match status" value="1"/>
</dbReference>
<dbReference type="PANTHER" id="PTHR24348">
    <property type="entry name" value="SERINE/THREONINE-PROTEIN KINASE UNC-51-RELATED"/>
    <property type="match status" value="1"/>
</dbReference>
<dbReference type="Proteomes" id="UP001642405">
    <property type="component" value="Unassembled WGS sequence"/>
</dbReference>
<evidence type="ECO:0000256" key="4">
    <source>
        <dbReference type="ARBA" id="ARBA00022527"/>
    </source>
</evidence>
<keyword evidence="10" id="KW-0072">Autophagy</keyword>
<gene>
    <name evidence="17" type="ORF">SCUCBS95973_001797</name>
</gene>
<comment type="caution">
    <text evidence="17">The sequence shown here is derived from an EMBL/GenBank/DDBJ whole genome shotgun (WGS) entry which is preliminary data.</text>
</comment>
<dbReference type="SMART" id="SM00220">
    <property type="entry name" value="S_TKc"/>
    <property type="match status" value="1"/>
</dbReference>
<comment type="subcellular location">
    <subcellularLocation>
        <location evidence="1">Preautophagosomal structure membrane</location>
        <topology evidence="1">Peripheral membrane protein</topology>
    </subcellularLocation>
</comment>
<evidence type="ECO:0000313" key="18">
    <source>
        <dbReference type="Proteomes" id="UP001642405"/>
    </source>
</evidence>
<keyword evidence="18" id="KW-1185">Reference proteome</keyword>
<proteinExistence type="inferred from homology"/>
<evidence type="ECO:0000256" key="5">
    <source>
        <dbReference type="ARBA" id="ARBA00022679"/>
    </source>
</evidence>
<accession>A0ABP0B1L8</accession>
<dbReference type="PROSITE" id="PS00108">
    <property type="entry name" value="PROTEIN_KINASE_ST"/>
    <property type="match status" value="1"/>
</dbReference>
<comment type="catalytic activity">
    <reaction evidence="12">
        <text>L-threonyl-[protein] + ATP = O-phospho-L-threonyl-[protein] + ADP + H(+)</text>
        <dbReference type="Rhea" id="RHEA:46608"/>
        <dbReference type="Rhea" id="RHEA-COMP:11060"/>
        <dbReference type="Rhea" id="RHEA-COMP:11605"/>
        <dbReference type="ChEBI" id="CHEBI:15378"/>
        <dbReference type="ChEBI" id="CHEBI:30013"/>
        <dbReference type="ChEBI" id="CHEBI:30616"/>
        <dbReference type="ChEBI" id="CHEBI:61977"/>
        <dbReference type="ChEBI" id="CHEBI:456216"/>
        <dbReference type="EC" id="2.7.11.1"/>
    </reaction>
</comment>
<evidence type="ECO:0000256" key="12">
    <source>
        <dbReference type="ARBA" id="ARBA00047899"/>
    </source>
</evidence>
<dbReference type="SUPFAM" id="SSF56112">
    <property type="entry name" value="Protein kinase-like (PK-like)"/>
    <property type="match status" value="1"/>
</dbReference>
<feature type="domain" description="Protein kinase" evidence="16">
    <location>
        <begin position="124"/>
        <end position="384"/>
    </location>
</feature>
<dbReference type="PROSITE" id="PS50011">
    <property type="entry name" value="PROTEIN_KINASE_DOM"/>
    <property type="match status" value="1"/>
</dbReference>
<evidence type="ECO:0000256" key="7">
    <source>
        <dbReference type="ARBA" id="ARBA00022777"/>
    </source>
</evidence>
<evidence type="ECO:0000256" key="3">
    <source>
        <dbReference type="ARBA" id="ARBA00022448"/>
    </source>
</evidence>
<evidence type="ECO:0000256" key="8">
    <source>
        <dbReference type="ARBA" id="ARBA00022840"/>
    </source>
</evidence>
<evidence type="ECO:0000313" key="17">
    <source>
        <dbReference type="EMBL" id="CAK7213451.1"/>
    </source>
</evidence>
<comment type="catalytic activity">
    <reaction evidence="13">
        <text>L-seryl-[protein] + ATP = O-phospho-L-seryl-[protein] + ADP + H(+)</text>
        <dbReference type="Rhea" id="RHEA:17989"/>
        <dbReference type="Rhea" id="RHEA-COMP:9863"/>
        <dbReference type="Rhea" id="RHEA-COMP:11604"/>
        <dbReference type="ChEBI" id="CHEBI:15378"/>
        <dbReference type="ChEBI" id="CHEBI:29999"/>
        <dbReference type="ChEBI" id="CHEBI:30616"/>
        <dbReference type="ChEBI" id="CHEBI:83421"/>
        <dbReference type="ChEBI" id="CHEBI:456216"/>
        <dbReference type="EC" id="2.7.11.1"/>
    </reaction>
</comment>
<dbReference type="EC" id="2.7.11.1" evidence="2"/>
<evidence type="ECO:0000259" key="16">
    <source>
        <dbReference type="PROSITE" id="PS50011"/>
    </source>
</evidence>
<dbReference type="PANTHER" id="PTHR24348:SF22">
    <property type="entry name" value="NON-SPECIFIC SERINE_THREONINE PROTEIN KINASE"/>
    <property type="match status" value="1"/>
</dbReference>
<reference evidence="17 18" key="1">
    <citation type="submission" date="2024-01" db="EMBL/GenBank/DDBJ databases">
        <authorList>
            <person name="Allen C."/>
            <person name="Tagirdzhanova G."/>
        </authorList>
    </citation>
    <scope>NUCLEOTIDE SEQUENCE [LARGE SCALE GENOMIC DNA]</scope>
</reference>
<comment type="similarity">
    <text evidence="15">Belongs to the protein kinase superfamily.</text>
</comment>
<feature type="binding site" evidence="14">
    <location>
        <position position="153"/>
    </location>
    <ligand>
        <name>ATP</name>
        <dbReference type="ChEBI" id="CHEBI:30616"/>
    </ligand>
</feature>
<keyword evidence="6 14" id="KW-0547">Nucleotide-binding</keyword>
<dbReference type="InterPro" id="IPR008271">
    <property type="entry name" value="Ser/Thr_kinase_AS"/>
</dbReference>
<keyword evidence="4 15" id="KW-0723">Serine/threonine-protein kinase</keyword>
<organism evidence="17 18">
    <name type="scientific">Sporothrix curviconia</name>
    <dbReference type="NCBI Taxonomy" id="1260050"/>
    <lineage>
        <taxon>Eukaryota</taxon>
        <taxon>Fungi</taxon>
        <taxon>Dikarya</taxon>
        <taxon>Ascomycota</taxon>
        <taxon>Pezizomycotina</taxon>
        <taxon>Sordariomycetes</taxon>
        <taxon>Sordariomycetidae</taxon>
        <taxon>Ophiostomatales</taxon>
        <taxon>Ophiostomataceae</taxon>
        <taxon>Sporothrix</taxon>
    </lineage>
</organism>
<keyword evidence="5" id="KW-0808">Transferase</keyword>
<sequence length="464" mass="51972">MATAHIPGPVRPPHPLALFRLKPVNNAAWAVVRNPNNRQYVSGDGGKSQYLDIGGIPSAVNDGVTVATLGRVGDINKVQRLATTGLAGVALLAKTIDDTETAPETTRVTRMHTPALGHEMLIRYVAGDKLGEGAFGVVHRVINVDTGSIMARKLLKREYVSDTNWQAYQREVKLMAEIKHPHVIDLIWSQHWDRPEAEIFTGVKDGTLRDLVLGGSYAESVTLQNLAQDMLYHMLQALDALVCNGIIHRDIKPENILYVHRAGSYQFQLGDFGLSNYARTATSYGVGTEIYMAPEMNSGNRPRTSKVDVWSLFVTILWTLNVCGFRTRHLALYREVYNAVRECTRVEVIDSIRPMAAVDPDQRASAAQMLWSRLWRPPQRRPWRPSEPDKFNSKYMGHQYHLCSPIMSRLCVAIKPSPYPLNQKQGRGLNFKLQLQCPCHDVASSPLAEPLDEPVMPWRPPSLQ</sequence>
<keyword evidence="9" id="KW-0653">Protein transport</keyword>
<evidence type="ECO:0000256" key="11">
    <source>
        <dbReference type="ARBA" id="ARBA00030237"/>
    </source>
</evidence>
<dbReference type="EMBL" id="CAWUHB010000007">
    <property type="protein sequence ID" value="CAK7213451.1"/>
    <property type="molecule type" value="Genomic_DNA"/>
</dbReference>
<evidence type="ECO:0000256" key="13">
    <source>
        <dbReference type="ARBA" id="ARBA00048679"/>
    </source>
</evidence>
<dbReference type="InterPro" id="IPR000719">
    <property type="entry name" value="Prot_kinase_dom"/>
</dbReference>
<evidence type="ECO:0000256" key="14">
    <source>
        <dbReference type="PROSITE-ProRule" id="PRU10141"/>
    </source>
</evidence>
<dbReference type="InterPro" id="IPR017441">
    <property type="entry name" value="Protein_kinase_ATP_BS"/>
</dbReference>
<evidence type="ECO:0000256" key="9">
    <source>
        <dbReference type="ARBA" id="ARBA00022927"/>
    </source>
</evidence>
<dbReference type="InterPro" id="IPR011009">
    <property type="entry name" value="Kinase-like_dom_sf"/>
</dbReference>
<keyword evidence="3" id="KW-0813">Transport</keyword>
<dbReference type="Pfam" id="PF00069">
    <property type="entry name" value="Pkinase"/>
    <property type="match status" value="1"/>
</dbReference>
<evidence type="ECO:0000256" key="6">
    <source>
        <dbReference type="ARBA" id="ARBA00022741"/>
    </source>
</evidence>
<evidence type="ECO:0000256" key="1">
    <source>
        <dbReference type="ARBA" id="ARBA00004623"/>
    </source>
</evidence>
<keyword evidence="7" id="KW-0418">Kinase</keyword>
<evidence type="ECO:0000256" key="10">
    <source>
        <dbReference type="ARBA" id="ARBA00023006"/>
    </source>
</evidence>
<protein>
    <recommendedName>
        <fullName evidence="2">non-specific serine/threonine protein kinase</fullName>
        <ecNumber evidence="2">2.7.11.1</ecNumber>
    </recommendedName>
    <alternativeName>
        <fullName evidence="11">Autophagy-related protein 1</fullName>
    </alternativeName>
</protein>
<evidence type="ECO:0000256" key="15">
    <source>
        <dbReference type="RuleBase" id="RU000304"/>
    </source>
</evidence>